<evidence type="ECO:0000259" key="10">
    <source>
        <dbReference type="PROSITE" id="PS50929"/>
    </source>
</evidence>
<organism evidence="11 12">
    <name type="scientific">Ancylobacter pratisalsi</name>
    <dbReference type="NCBI Taxonomy" id="1745854"/>
    <lineage>
        <taxon>Bacteria</taxon>
        <taxon>Pseudomonadati</taxon>
        <taxon>Pseudomonadota</taxon>
        <taxon>Alphaproteobacteria</taxon>
        <taxon>Hyphomicrobiales</taxon>
        <taxon>Xanthobacteraceae</taxon>
        <taxon>Ancylobacter</taxon>
    </lineage>
</organism>
<evidence type="ECO:0000256" key="2">
    <source>
        <dbReference type="ARBA" id="ARBA00005417"/>
    </source>
</evidence>
<keyword evidence="7 8" id="KW-0472">Membrane</keyword>
<dbReference type="InterPro" id="IPR003593">
    <property type="entry name" value="AAA+_ATPase"/>
</dbReference>
<keyword evidence="12" id="KW-1185">Reference proteome</keyword>
<dbReference type="NCBIfam" id="TIGR02868">
    <property type="entry name" value="CydC"/>
    <property type="match status" value="1"/>
</dbReference>
<dbReference type="InterPro" id="IPR039421">
    <property type="entry name" value="Type_1_exporter"/>
</dbReference>
<keyword evidence="6 8" id="KW-1133">Transmembrane helix</keyword>
<name>A0A6P1YTF7_9HYPH</name>
<dbReference type="GO" id="GO:0045454">
    <property type="term" value="P:cell redox homeostasis"/>
    <property type="evidence" value="ECO:0007669"/>
    <property type="project" value="InterPro"/>
</dbReference>
<gene>
    <name evidence="11" type="primary">cydC</name>
    <name evidence="11" type="ORF">G3A50_16975</name>
</gene>
<evidence type="ECO:0000256" key="5">
    <source>
        <dbReference type="ARBA" id="ARBA00022840"/>
    </source>
</evidence>
<evidence type="ECO:0000256" key="6">
    <source>
        <dbReference type="ARBA" id="ARBA00022989"/>
    </source>
</evidence>
<dbReference type="InterPro" id="IPR027417">
    <property type="entry name" value="P-loop_NTPase"/>
</dbReference>
<dbReference type="InterPro" id="IPR011527">
    <property type="entry name" value="ABC1_TM_dom"/>
</dbReference>
<dbReference type="PROSITE" id="PS00211">
    <property type="entry name" value="ABC_TRANSPORTER_1"/>
    <property type="match status" value="1"/>
</dbReference>
<keyword evidence="3 8" id="KW-0812">Transmembrane</keyword>
<dbReference type="GO" id="GO:0005524">
    <property type="term" value="F:ATP binding"/>
    <property type="evidence" value="ECO:0007669"/>
    <property type="project" value="UniProtKB-KW"/>
</dbReference>
<evidence type="ECO:0000256" key="3">
    <source>
        <dbReference type="ARBA" id="ARBA00022692"/>
    </source>
</evidence>
<dbReference type="GO" id="GO:0034040">
    <property type="term" value="F:ATPase-coupled lipid transmembrane transporter activity"/>
    <property type="evidence" value="ECO:0007669"/>
    <property type="project" value="TreeGrafter"/>
</dbReference>
<dbReference type="InterPro" id="IPR017871">
    <property type="entry name" value="ABC_transporter-like_CS"/>
</dbReference>
<dbReference type="InterPro" id="IPR003439">
    <property type="entry name" value="ABC_transporter-like_ATP-bd"/>
</dbReference>
<keyword evidence="4" id="KW-0547">Nucleotide-binding</keyword>
<protein>
    <submittedName>
        <fullName evidence="11">Thiol reductant ABC exporter subunit CydC</fullName>
    </submittedName>
</protein>
<feature type="domain" description="ABC transporter" evidence="9">
    <location>
        <begin position="338"/>
        <end position="553"/>
    </location>
</feature>
<dbReference type="Gene3D" id="3.40.50.300">
    <property type="entry name" value="P-loop containing nucleotide triphosphate hydrolases"/>
    <property type="match status" value="1"/>
</dbReference>
<dbReference type="Gene3D" id="1.20.1560.10">
    <property type="entry name" value="ABC transporter type 1, transmembrane domain"/>
    <property type="match status" value="1"/>
</dbReference>
<feature type="transmembrane region" description="Helical" evidence="8">
    <location>
        <begin position="163"/>
        <end position="182"/>
    </location>
</feature>
<evidence type="ECO:0000256" key="4">
    <source>
        <dbReference type="ARBA" id="ARBA00022741"/>
    </source>
</evidence>
<feature type="transmembrane region" description="Helical" evidence="8">
    <location>
        <begin position="279"/>
        <end position="297"/>
    </location>
</feature>
<feature type="domain" description="ABC transmembrane type-1" evidence="10">
    <location>
        <begin position="22"/>
        <end position="306"/>
    </location>
</feature>
<dbReference type="GO" id="GO:0140359">
    <property type="term" value="F:ABC-type transporter activity"/>
    <property type="evidence" value="ECO:0007669"/>
    <property type="project" value="InterPro"/>
</dbReference>
<feature type="transmembrane region" description="Helical" evidence="8">
    <location>
        <begin position="246"/>
        <end position="267"/>
    </location>
</feature>
<sequence>MAVILRLFLSERRIAFFAGAALAALTLLAGASLLALSGWFITATAIAGMSAAAAATFDVFAPSAGIRLAALVRTAARYGERLVTHDAALAVLAGLRERLFRGWAAPEAAGRLADRPTRLLFRLTLDIDALDSLYLRVLVPVIAAVVATLGVTVLIGLIRVHTALTFVLIVLGVGALIPWIALRAARRPARRRAHALEVLRSRAVDLFAGQTELIMAGRLAARREELRAADQRLAAADDALNRVETFVSAGFSAASAVLLALALLAVAALNHAGTIDTPAAALVLLLALAAFDPFAALRRGVVELERALIAARRLASRLTPTPPIAPMPTPGKGQAVEVRNLAIIRDGAVRPSLEGIDLAIAEGERVALVGMSGAGKSTLLAAIAGEIGPASGEVAARRSVLLTQRTELFHDSLRGNLLVADPAADDDRLMAALTAAGLGAVVAALPEGLDTPLGEGGLGLSGGQSRRLALSRLFLTDAPLWLLDEPTEGLDGATARDVLARLAHEAGSRTLILATHLRREAQAADRLILIAEGRARGSYRRGDPGFAAAIEALRPD</sequence>
<keyword evidence="5" id="KW-0067">ATP-binding</keyword>
<comment type="similarity">
    <text evidence="2">Belongs to the ABC transporter superfamily.</text>
</comment>
<proteinExistence type="inferred from homology"/>
<dbReference type="SUPFAM" id="SSF52540">
    <property type="entry name" value="P-loop containing nucleoside triphosphate hydrolases"/>
    <property type="match status" value="1"/>
</dbReference>
<accession>A0A6P1YTF7</accession>
<dbReference type="KEGG" id="apra:G3A50_16975"/>
<dbReference type="PROSITE" id="PS50929">
    <property type="entry name" value="ABC_TM1F"/>
    <property type="match status" value="1"/>
</dbReference>
<dbReference type="PROSITE" id="PS50893">
    <property type="entry name" value="ABC_TRANSPORTER_2"/>
    <property type="match status" value="1"/>
</dbReference>
<evidence type="ECO:0000313" key="12">
    <source>
        <dbReference type="Proteomes" id="UP000464751"/>
    </source>
</evidence>
<evidence type="ECO:0000259" key="9">
    <source>
        <dbReference type="PROSITE" id="PS50893"/>
    </source>
</evidence>
<dbReference type="GO" id="GO:0005886">
    <property type="term" value="C:plasma membrane"/>
    <property type="evidence" value="ECO:0007669"/>
    <property type="project" value="UniProtKB-SubCell"/>
</dbReference>
<evidence type="ECO:0000256" key="1">
    <source>
        <dbReference type="ARBA" id="ARBA00004651"/>
    </source>
</evidence>
<feature type="transmembrane region" description="Helical" evidence="8">
    <location>
        <begin position="133"/>
        <end position="157"/>
    </location>
</feature>
<dbReference type="EMBL" id="CP048630">
    <property type="protein sequence ID" value="QIB36325.1"/>
    <property type="molecule type" value="Genomic_DNA"/>
</dbReference>
<dbReference type="InterPro" id="IPR014223">
    <property type="entry name" value="ABC_CydC/D"/>
</dbReference>
<dbReference type="InterPro" id="IPR036640">
    <property type="entry name" value="ABC1_TM_sf"/>
</dbReference>
<feature type="transmembrane region" description="Helical" evidence="8">
    <location>
        <begin position="40"/>
        <end position="61"/>
    </location>
</feature>
<dbReference type="PANTHER" id="PTHR24221">
    <property type="entry name" value="ATP-BINDING CASSETTE SUB-FAMILY B"/>
    <property type="match status" value="1"/>
</dbReference>
<evidence type="ECO:0000256" key="7">
    <source>
        <dbReference type="ARBA" id="ARBA00023136"/>
    </source>
</evidence>
<dbReference type="PANTHER" id="PTHR24221:SF654">
    <property type="entry name" value="ATP-BINDING CASSETTE SUB-FAMILY B MEMBER 6"/>
    <property type="match status" value="1"/>
</dbReference>
<evidence type="ECO:0000256" key="8">
    <source>
        <dbReference type="SAM" id="Phobius"/>
    </source>
</evidence>
<reference evidence="11 12" key="1">
    <citation type="submission" date="2020-02" db="EMBL/GenBank/DDBJ databases">
        <authorList>
            <person name="Li G."/>
        </authorList>
    </citation>
    <scope>NUCLEOTIDE SEQUENCE [LARGE SCALE GENOMIC DNA]</scope>
    <source>
        <strain evidence="11 12">DSM 102029</strain>
    </source>
</reference>
<comment type="subcellular location">
    <subcellularLocation>
        <location evidence="1">Cell membrane</location>
        <topology evidence="1">Multi-pass membrane protein</topology>
    </subcellularLocation>
</comment>
<dbReference type="SMART" id="SM00382">
    <property type="entry name" value="AAA"/>
    <property type="match status" value="1"/>
</dbReference>
<dbReference type="GO" id="GO:0016887">
    <property type="term" value="F:ATP hydrolysis activity"/>
    <property type="evidence" value="ECO:0007669"/>
    <property type="project" value="InterPro"/>
</dbReference>
<dbReference type="AlphaFoldDB" id="A0A6P1YTF7"/>
<dbReference type="Pfam" id="PF00005">
    <property type="entry name" value="ABC_tran"/>
    <property type="match status" value="1"/>
</dbReference>
<dbReference type="Proteomes" id="UP000464751">
    <property type="component" value="Chromosome"/>
</dbReference>
<dbReference type="SUPFAM" id="SSF90123">
    <property type="entry name" value="ABC transporter transmembrane region"/>
    <property type="match status" value="1"/>
</dbReference>
<dbReference type="GO" id="GO:0034775">
    <property type="term" value="P:glutathione transmembrane transport"/>
    <property type="evidence" value="ECO:0007669"/>
    <property type="project" value="InterPro"/>
</dbReference>
<evidence type="ECO:0000313" key="11">
    <source>
        <dbReference type="EMBL" id="QIB36325.1"/>
    </source>
</evidence>